<dbReference type="InterPro" id="IPR037232">
    <property type="entry name" value="NADH_quin_OxRdtase_su_C/D-like"/>
</dbReference>
<keyword evidence="4" id="KW-0874">Quinone</keyword>
<evidence type="ECO:0000256" key="4">
    <source>
        <dbReference type="RuleBase" id="RU003582"/>
    </source>
</evidence>
<dbReference type="EMBL" id="JACRKR010000033">
    <property type="protein sequence ID" value="MBI5078525.1"/>
    <property type="molecule type" value="Genomic_DNA"/>
</dbReference>
<name>A0A9D6UMV1_UNCSA</name>
<evidence type="ECO:0000256" key="3">
    <source>
        <dbReference type="RuleBase" id="RU003456"/>
    </source>
</evidence>
<dbReference type="Proteomes" id="UP000808761">
    <property type="component" value="Unassembled WGS sequence"/>
</dbReference>
<gene>
    <name evidence="6" type="ORF">HZB08_00695</name>
</gene>
<dbReference type="PANTHER" id="PTHR10884">
    <property type="entry name" value="NADH DEHYDROGENASE UBIQUINONE IRON-SULFUR PROTEIN 3"/>
    <property type="match status" value="1"/>
</dbReference>
<evidence type="ECO:0000313" key="6">
    <source>
        <dbReference type="EMBL" id="MBI5078525.1"/>
    </source>
</evidence>
<dbReference type="InterPro" id="IPR020396">
    <property type="entry name" value="NADH_UbQ_OxRdtase_CS"/>
</dbReference>
<feature type="domain" description="NADH:ubiquinone oxidoreductase 30kDa subunit" evidence="5">
    <location>
        <begin position="7"/>
        <end position="121"/>
    </location>
</feature>
<reference evidence="6" key="1">
    <citation type="submission" date="2020-07" db="EMBL/GenBank/DDBJ databases">
        <title>Huge and variable diversity of episymbiotic CPR bacteria and DPANN archaea in groundwater ecosystems.</title>
        <authorList>
            <person name="He C.Y."/>
            <person name="Keren R."/>
            <person name="Whittaker M."/>
            <person name="Farag I.F."/>
            <person name="Doudna J."/>
            <person name="Cate J.H.D."/>
            <person name="Banfield J.F."/>
        </authorList>
    </citation>
    <scope>NUCLEOTIDE SEQUENCE</scope>
    <source>
        <strain evidence="6">NC_groundwater_1860_Pr3_B-0.1um_51_7</strain>
    </source>
</reference>
<evidence type="ECO:0000256" key="1">
    <source>
        <dbReference type="ARBA" id="ARBA00007569"/>
    </source>
</evidence>
<dbReference type="Pfam" id="PF00329">
    <property type="entry name" value="Complex1_30kDa"/>
    <property type="match status" value="1"/>
</dbReference>
<keyword evidence="3" id="KW-0520">NAD</keyword>
<sequence>MKTEERKIAKEELFEVCHKLSETCDFLVFVAAADYPERGIFELVYYLQTLETGDVLVLKTEIPREEAEIHSVAVIWPAAEWHEREIFDLFGVKFTGHPDLRRILLPEDWEGYPLRKDYARTGVVKRPETIR</sequence>
<keyword evidence="3" id="KW-1278">Translocase</keyword>
<dbReference type="PANTHER" id="PTHR10884:SF14">
    <property type="entry name" value="NADH DEHYDROGENASE [UBIQUINONE] IRON-SULFUR PROTEIN 3, MITOCHONDRIAL"/>
    <property type="match status" value="1"/>
</dbReference>
<keyword evidence="2 3" id="KW-0813">Transport</keyword>
<comment type="function">
    <text evidence="4">NDH-1 shuttles electrons from NADH, via FMN and iron-sulfur (Fe-S) centers, to quinones in the respiratory chain.</text>
</comment>
<dbReference type="EC" id="7.1.1.-" evidence="4"/>
<dbReference type="GO" id="GO:0048038">
    <property type="term" value="F:quinone binding"/>
    <property type="evidence" value="ECO:0007669"/>
    <property type="project" value="UniProtKB-KW"/>
</dbReference>
<dbReference type="InterPro" id="IPR001268">
    <property type="entry name" value="NADH_UbQ_OxRdtase_30kDa_su"/>
</dbReference>
<dbReference type="SUPFAM" id="SSF143243">
    <property type="entry name" value="Nqo5-like"/>
    <property type="match status" value="1"/>
</dbReference>
<dbReference type="PROSITE" id="PS00542">
    <property type="entry name" value="COMPLEX1_30K"/>
    <property type="match status" value="1"/>
</dbReference>
<dbReference type="AlphaFoldDB" id="A0A9D6UMV1"/>
<proteinExistence type="inferred from homology"/>
<dbReference type="Gene3D" id="3.30.460.80">
    <property type="entry name" value="NADH:ubiquinone oxidoreductase, 30kDa subunit"/>
    <property type="match status" value="1"/>
</dbReference>
<evidence type="ECO:0000256" key="2">
    <source>
        <dbReference type="ARBA" id="ARBA00022448"/>
    </source>
</evidence>
<accession>A0A9D6UMV1</accession>
<evidence type="ECO:0000313" key="7">
    <source>
        <dbReference type="Proteomes" id="UP000808761"/>
    </source>
</evidence>
<comment type="similarity">
    <text evidence="1 3">Belongs to the complex I 30 kDa subunit family.</text>
</comment>
<dbReference type="GO" id="GO:0008137">
    <property type="term" value="F:NADH dehydrogenase (ubiquinone) activity"/>
    <property type="evidence" value="ECO:0007669"/>
    <property type="project" value="InterPro"/>
</dbReference>
<evidence type="ECO:0000259" key="5">
    <source>
        <dbReference type="Pfam" id="PF00329"/>
    </source>
</evidence>
<comment type="catalytic activity">
    <reaction evidence="4">
        <text>a quinone + NADH + 5 H(+)(in) = a quinol + NAD(+) + 4 H(+)(out)</text>
        <dbReference type="Rhea" id="RHEA:57888"/>
        <dbReference type="ChEBI" id="CHEBI:15378"/>
        <dbReference type="ChEBI" id="CHEBI:24646"/>
        <dbReference type="ChEBI" id="CHEBI:57540"/>
        <dbReference type="ChEBI" id="CHEBI:57945"/>
        <dbReference type="ChEBI" id="CHEBI:132124"/>
    </reaction>
</comment>
<protein>
    <recommendedName>
        <fullName evidence="4">NADH-quinone oxidoreductase</fullName>
        <ecNumber evidence="4">7.1.1.-</ecNumber>
    </recommendedName>
</protein>
<comment type="caution">
    <text evidence="6">The sequence shown here is derived from an EMBL/GenBank/DDBJ whole genome shotgun (WGS) entry which is preliminary data.</text>
</comment>
<dbReference type="NCBIfam" id="TIGR01961">
    <property type="entry name" value="NuoC_fam"/>
    <property type="match status" value="1"/>
</dbReference>
<dbReference type="GO" id="GO:0016651">
    <property type="term" value="F:oxidoreductase activity, acting on NAD(P)H"/>
    <property type="evidence" value="ECO:0007669"/>
    <property type="project" value="InterPro"/>
</dbReference>
<organism evidence="6 7">
    <name type="scientific">Candidatus Saganbacteria bacterium</name>
    <dbReference type="NCBI Taxonomy" id="2575572"/>
    <lineage>
        <taxon>Bacteria</taxon>
        <taxon>Bacillati</taxon>
        <taxon>Saganbacteria</taxon>
    </lineage>
</organism>
<dbReference type="InterPro" id="IPR010218">
    <property type="entry name" value="NADH_DH_suC"/>
</dbReference>